<gene>
    <name evidence="1" type="ORF">STAS_29661</name>
</gene>
<comment type="caution">
    <text evidence="1">The sequence shown here is derived from an EMBL/GenBank/DDBJ whole genome shotgun (WGS) entry which is preliminary data.</text>
</comment>
<accession>A0A5A7R791</accession>
<dbReference type="Proteomes" id="UP000325081">
    <property type="component" value="Unassembled WGS sequence"/>
</dbReference>
<keyword evidence="2" id="KW-1185">Reference proteome</keyword>
<protein>
    <submittedName>
        <fullName evidence="1">Gamma-aminobutyric acid receptor subunit alpha-5</fullName>
    </submittedName>
</protein>
<reference evidence="2" key="1">
    <citation type="journal article" date="2019" name="Curr. Biol.">
        <title>Genome Sequence of Striga asiatica Provides Insight into the Evolution of Plant Parasitism.</title>
        <authorList>
            <person name="Yoshida S."/>
            <person name="Kim S."/>
            <person name="Wafula E.K."/>
            <person name="Tanskanen J."/>
            <person name="Kim Y.M."/>
            <person name="Honaas L."/>
            <person name="Yang Z."/>
            <person name="Spallek T."/>
            <person name="Conn C.E."/>
            <person name="Ichihashi Y."/>
            <person name="Cheong K."/>
            <person name="Cui S."/>
            <person name="Der J.P."/>
            <person name="Gundlach H."/>
            <person name="Jiao Y."/>
            <person name="Hori C."/>
            <person name="Ishida J.K."/>
            <person name="Kasahara H."/>
            <person name="Kiba T."/>
            <person name="Kim M.S."/>
            <person name="Koo N."/>
            <person name="Laohavisit A."/>
            <person name="Lee Y.H."/>
            <person name="Lumba S."/>
            <person name="McCourt P."/>
            <person name="Mortimer J.C."/>
            <person name="Mutuku J.M."/>
            <person name="Nomura T."/>
            <person name="Sasaki-Sekimoto Y."/>
            <person name="Seto Y."/>
            <person name="Wang Y."/>
            <person name="Wakatake T."/>
            <person name="Sakakibara H."/>
            <person name="Demura T."/>
            <person name="Yamaguchi S."/>
            <person name="Yoneyama K."/>
            <person name="Manabe R.I."/>
            <person name="Nelson D.C."/>
            <person name="Schulman A.H."/>
            <person name="Timko M.P."/>
            <person name="dePamphilis C.W."/>
            <person name="Choi D."/>
            <person name="Shirasu K."/>
        </authorList>
    </citation>
    <scope>NUCLEOTIDE SEQUENCE [LARGE SCALE GENOMIC DNA]</scope>
    <source>
        <strain evidence="2">cv. UVA1</strain>
    </source>
</reference>
<evidence type="ECO:0000313" key="1">
    <source>
        <dbReference type="EMBL" id="GER52224.1"/>
    </source>
</evidence>
<proteinExistence type="predicted"/>
<dbReference type="EMBL" id="BKCP01010181">
    <property type="protein sequence ID" value="GER52224.1"/>
    <property type="molecule type" value="Genomic_DNA"/>
</dbReference>
<evidence type="ECO:0000313" key="2">
    <source>
        <dbReference type="Proteomes" id="UP000325081"/>
    </source>
</evidence>
<organism evidence="1 2">
    <name type="scientific">Striga asiatica</name>
    <name type="common">Asiatic witchweed</name>
    <name type="synonym">Buchnera asiatica</name>
    <dbReference type="NCBI Taxonomy" id="4170"/>
    <lineage>
        <taxon>Eukaryota</taxon>
        <taxon>Viridiplantae</taxon>
        <taxon>Streptophyta</taxon>
        <taxon>Embryophyta</taxon>
        <taxon>Tracheophyta</taxon>
        <taxon>Spermatophyta</taxon>
        <taxon>Magnoliopsida</taxon>
        <taxon>eudicotyledons</taxon>
        <taxon>Gunneridae</taxon>
        <taxon>Pentapetalae</taxon>
        <taxon>asterids</taxon>
        <taxon>lamiids</taxon>
        <taxon>Lamiales</taxon>
        <taxon>Orobanchaceae</taxon>
        <taxon>Buchnereae</taxon>
        <taxon>Striga</taxon>
    </lineage>
</organism>
<dbReference type="AlphaFoldDB" id="A0A5A7R791"/>
<keyword evidence="1" id="KW-0675">Receptor</keyword>
<sequence>MEASADANTFGATARVLAVFIKVTTILLALRISQEIALNGLEHHHGLILPHLNLLLINLHTFLPVISARDLANTPTIFFRDNLNTIRNRLKHAAQRIPTNDAIAIPQIITVDSIYTLPHALERAVFPEMNHFDGPHTTVTFQDLDAFDGLGHYFRNEGVRIDYARVEHLCGRDLGDN</sequence>
<name>A0A5A7R791_STRAF</name>